<dbReference type="PANTHER" id="PTHR43630:SF1">
    <property type="entry name" value="POLY-BETA-1,6-N-ACETYL-D-GLUCOSAMINE SYNTHASE"/>
    <property type="match status" value="1"/>
</dbReference>
<evidence type="ECO:0000313" key="6">
    <source>
        <dbReference type="Proteomes" id="UP000593932"/>
    </source>
</evidence>
<dbReference type="InterPro" id="IPR029044">
    <property type="entry name" value="Nucleotide-diphossugar_trans"/>
</dbReference>
<reference evidence="5 6" key="1">
    <citation type="submission" date="2020-10" db="EMBL/GenBank/DDBJ databases">
        <title>complete genome sequencing of Lysobacter sp. H23M41.</title>
        <authorList>
            <person name="Bae J.-W."/>
            <person name="Lee S.-Y."/>
        </authorList>
    </citation>
    <scope>NUCLEOTIDE SEQUENCE [LARGE SCALE GENOMIC DNA]</scope>
    <source>
        <strain evidence="5 6">H23M41</strain>
    </source>
</reference>
<keyword evidence="6" id="KW-1185">Reference proteome</keyword>
<protein>
    <submittedName>
        <fullName evidence="5">Glycosyltransferase family 2 protein</fullName>
    </submittedName>
</protein>
<sequence>MSIIFWGCAALVAFTYAGYPVWVRAWAALRPQPVARADITPTVTAILCVHDGEAQVGAKLNNLLALAYPEALLDVVVVCDGCSDRSAEVCRAVRSSRVRVLEFAHRRGKAACLNDAVSAATGDILLMVDVRQRVEEKSLGALVACLADPAVGAVGGELRFEHPETGFAASVDAYWRYEKAIRQAESRSGSVVGVSGALYAMRRKLFVPLPAGTVLDDVLVPMQVVRAHRRVVFEPGARAWDHASASAGDERVRKVRTLAGNLQLVQLAPWLVNPLHNPIWFRFLCHKLLRLVAPWAMVLMVLAALVLAADHRFYRACLAAAGLVVLVVAAAPALPRLAAFWPVRMLVAFVHMNLYSAQATVAFVRRRTLHLW</sequence>
<keyword evidence="3" id="KW-0808">Transferase</keyword>
<feature type="transmembrane region" description="Helical" evidence="4">
    <location>
        <begin position="316"/>
        <end position="334"/>
    </location>
</feature>
<dbReference type="RefSeq" id="WP_194033872.1">
    <property type="nucleotide sequence ID" value="NZ_CP063657.1"/>
</dbReference>
<gene>
    <name evidence="5" type="ORF">INQ42_08355</name>
</gene>
<dbReference type="EMBL" id="CP063657">
    <property type="protein sequence ID" value="QOW21289.1"/>
    <property type="molecule type" value="Genomic_DNA"/>
</dbReference>
<keyword evidence="4" id="KW-1133">Transmembrane helix</keyword>
<dbReference type="PANTHER" id="PTHR43630">
    <property type="entry name" value="POLY-BETA-1,6-N-ACETYL-D-GLUCOSAMINE SYNTHASE"/>
    <property type="match status" value="1"/>
</dbReference>
<dbReference type="Proteomes" id="UP000593932">
    <property type="component" value="Chromosome"/>
</dbReference>
<evidence type="ECO:0000256" key="4">
    <source>
        <dbReference type="SAM" id="Phobius"/>
    </source>
</evidence>
<keyword evidence="4" id="KW-0812">Transmembrane</keyword>
<evidence type="ECO:0000256" key="2">
    <source>
        <dbReference type="ARBA" id="ARBA00022676"/>
    </source>
</evidence>
<feature type="transmembrane region" description="Helical" evidence="4">
    <location>
        <begin position="346"/>
        <end position="364"/>
    </location>
</feature>
<dbReference type="Pfam" id="PF13641">
    <property type="entry name" value="Glyco_tranf_2_3"/>
    <property type="match status" value="1"/>
</dbReference>
<evidence type="ECO:0000313" key="5">
    <source>
        <dbReference type="EMBL" id="QOW21289.1"/>
    </source>
</evidence>
<dbReference type="SUPFAM" id="SSF53448">
    <property type="entry name" value="Nucleotide-diphospho-sugar transferases"/>
    <property type="match status" value="1"/>
</dbReference>
<evidence type="ECO:0000256" key="1">
    <source>
        <dbReference type="ARBA" id="ARBA00006739"/>
    </source>
</evidence>
<proteinExistence type="inferred from homology"/>
<feature type="transmembrane region" description="Helical" evidence="4">
    <location>
        <begin position="288"/>
        <end position="309"/>
    </location>
</feature>
<dbReference type="Gene3D" id="3.90.550.10">
    <property type="entry name" value="Spore Coat Polysaccharide Biosynthesis Protein SpsA, Chain A"/>
    <property type="match status" value="1"/>
</dbReference>
<comment type="similarity">
    <text evidence="1">Belongs to the glycosyltransferase 2 family.</text>
</comment>
<keyword evidence="2" id="KW-0328">Glycosyltransferase</keyword>
<keyword evidence="4" id="KW-0472">Membrane</keyword>
<evidence type="ECO:0000256" key="3">
    <source>
        <dbReference type="ARBA" id="ARBA00022679"/>
    </source>
</evidence>
<organism evidence="5 6">
    <name type="scientific">Novilysobacter avium</name>
    <dbReference type="NCBI Taxonomy" id="2781023"/>
    <lineage>
        <taxon>Bacteria</taxon>
        <taxon>Pseudomonadati</taxon>
        <taxon>Pseudomonadota</taxon>
        <taxon>Gammaproteobacteria</taxon>
        <taxon>Lysobacterales</taxon>
        <taxon>Lysobacteraceae</taxon>
        <taxon>Novilysobacter</taxon>
    </lineage>
</organism>
<accession>A0A7S6ZU24</accession>
<dbReference type="CDD" id="cd06439">
    <property type="entry name" value="CESA_like_1"/>
    <property type="match status" value="1"/>
</dbReference>
<name>A0A7S6ZU24_9GAMM</name>